<sequence>EGCRFPPPALPHAPPSPLCREGHGRRWHALRRVLRGEGASDDGMLCAECSGKDVASAMVQSWGFLTCLQAVLDELLIK</sequence>
<evidence type="ECO:0000313" key="1">
    <source>
        <dbReference type="EMBL" id="BAF15482.1"/>
    </source>
</evidence>
<dbReference type="AlphaFoldDB" id="Q0JB05"/>
<dbReference type="EMBL" id="AP008210">
    <property type="protein sequence ID" value="BAF15482.1"/>
    <property type="molecule type" value="Genomic_DNA"/>
</dbReference>
<protein>
    <submittedName>
        <fullName evidence="1">Os04g0564300 protein</fullName>
    </submittedName>
</protein>
<proteinExistence type="predicted"/>
<gene>
    <name evidence="1" type="ordered locus">Os04g0564300</name>
</gene>
<accession>Q0JB05</accession>
<dbReference type="KEGG" id="dosa:Os04g0564300"/>
<name>Q0JB05_ORYSJ</name>
<dbReference type="Proteomes" id="UP000000763">
    <property type="component" value="Chromosome 4"/>
</dbReference>
<feature type="non-terminal residue" evidence="1">
    <location>
        <position position="1"/>
    </location>
</feature>
<reference evidence="2" key="2">
    <citation type="journal article" date="2008" name="Nucleic Acids Res.">
        <title>The rice annotation project database (RAP-DB): 2008 update.</title>
        <authorList>
            <consortium name="The rice annotation project (RAP)"/>
        </authorList>
    </citation>
    <scope>GENOME REANNOTATION</scope>
    <source>
        <strain evidence="2">cv. Nipponbare</strain>
    </source>
</reference>
<reference evidence="1 2" key="1">
    <citation type="journal article" date="2005" name="Nature">
        <title>The map-based sequence of the rice genome.</title>
        <authorList>
            <consortium name="International rice genome sequencing project (IRGSP)"/>
            <person name="Matsumoto T."/>
            <person name="Wu J."/>
            <person name="Kanamori H."/>
            <person name="Katayose Y."/>
            <person name="Fujisawa M."/>
            <person name="Namiki N."/>
            <person name="Mizuno H."/>
            <person name="Yamamoto K."/>
            <person name="Antonio B.A."/>
            <person name="Baba T."/>
            <person name="Sakata K."/>
            <person name="Nagamura Y."/>
            <person name="Aoki H."/>
            <person name="Arikawa K."/>
            <person name="Arita K."/>
            <person name="Bito T."/>
            <person name="Chiden Y."/>
            <person name="Fujitsuka N."/>
            <person name="Fukunaka R."/>
            <person name="Hamada M."/>
            <person name="Harada C."/>
            <person name="Hayashi A."/>
            <person name="Hijishita S."/>
            <person name="Honda M."/>
            <person name="Hosokawa S."/>
            <person name="Ichikawa Y."/>
            <person name="Idonuma A."/>
            <person name="Iijima M."/>
            <person name="Ikeda M."/>
            <person name="Ikeno M."/>
            <person name="Ito K."/>
            <person name="Ito S."/>
            <person name="Ito T."/>
            <person name="Ito Y."/>
            <person name="Ito Y."/>
            <person name="Iwabuchi A."/>
            <person name="Kamiya K."/>
            <person name="Karasawa W."/>
            <person name="Kurita K."/>
            <person name="Katagiri S."/>
            <person name="Kikuta A."/>
            <person name="Kobayashi H."/>
            <person name="Kobayashi N."/>
            <person name="Machita K."/>
            <person name="Maehara T."/>
            <person name="Masukawa M."/>
            <person name="Mizubayashi T."/>
            <person name="Mukai Y."/>
            <person name="Nagasaki H."/>
            <person name="Nagata Y."/>
            <person name="Naito S."/>
            <person name="Nakashima M."/>
            <person name="Nakama Y."/>
            <person name="Nakamichi Y."/>
            <person name="Nakamura M."/>
            <person name="Meguro A."/>
            <person name="Negishi M."/>
            <person name="Ohta I."/>
            <person name="Ohta T."/>
            <person name="Okamoto M."/>
            <person name="Ono N."/>
            <person name="Saji S."/>
            <person name="Sakaguchi M."/>
            <person name="Sakai K."/>
            <person name="Shibata M."/>
            <person name="Shimokawa T."/>
            <person name="Song J."/>
            <person name="Takazaki Y."/>
            <person name="Terasawa K."/>
            <person name="Tsugane M."/>
            <person name="Tsuji K."/>
            <person name="Ueda S."/>
            <person name="Waki K."/>
            <person name="Yamagata H."/>
            <person name="Yamamoto M."/>
            <person name="Yamamoto S."/>
            <person name="Yamane H."/>
            <person name="Yoshiki S."/>
            <person name="Yoshihara R."/>
            <person name="Yukawa K."/>
            <person name="Zhong H."/>
            <person name="Yano M."/>
            <person name="Yuan Q."/>
            <person name="Ouyang S."/>
            <person name="Liu J."/>
            <person name="Jones K.M."/>
            <person name="Gansberger K."/>
            <person name="Moffat K."/>
            <person name="Hill J."/>
            <person name="Bera J."/>
            <person name="Fadrosh D."/>
            <person name="Jin S."/>
            <person name="Johri S."/>
            <person name="Kim M."/>
            <person name="Overton L."/>
            <person name="Reardon M."/>
            <person name="Tsitrin T."/>
            <person name="Vuong H."/>
            <person name="Weaver B."/>
            <person name="Ciecko A."/>
            <person name="Tallon L."/>
            <person name="Jackson J."/>
            <person name="Pai G."/>
            <person name="Aken S.V."/>
            <person name="Utterback T."/>
            <person name="Reidmuller S."/>
            <person name="Feldblyum T."/>
            <person name="Hsiao J."/>
            <person name="Zismann V."/>
            <person name="Iobst S."/>
            <person name="de Vazeille A.R."/>
            <person name="Buell C.R."/>
            <person name="Ying K."/>
            <person name="Li Y."/>
            <person name="Lu T."/>
            <person name="Huang Y."/>
            <person name="Zhao Q."/>
            <person name="Feng Q."/>
            <person name="Zhang L."/>
            <person name="Zhu J."/>
            <person name="Weng Q."/>
            <person name="Mu J."/>
            <person name="Lu Y."/>
            <person name="Fan D."/>
            <person name="Liu Y."/>
            <person name="Guan J."/>
            <person name="Zhang Y."/>
            <person name="Yu S."/>
            <person name="Liu X."/>
            <person name="Zhang Y."/>
            <person name="Hong G."/>
            <person name="Han B."/>
            <person name="Choisne N."/>
            <person name="Demange N."/>
            <person name="Orjeda G."/>
            <person name="Samain S."/>
            <person name="Cattolico L."/>
            <person name="Pelletier E."/>
            <person name="Couloux A."/>
            <person name="Segurens B."/>
            <person name="Wincker P."/>
            <person name="D'Hont A."/>
            <person name="Scarpelli C."/>
            <person name="Weissenbach J."/>
            <person name="Salanoubat M."/>
            <person name="Quetier F."/>
            <person name="Yu Y."/>
            <person name="Kim H.R."/>
            <person name="Rambo T."/>
            <person name="Currie J."/>
            <person name="Collura K."/>
            <person name="Luo M."/>
            <person name="Yang T."/>
            <person name="Ammiraju J.S.S."/>
            <person name="Engler F."/>
            <person name="Soderlund C."/>
            <person name="Wing R.A."/>
            <person name="Palmer L.E."/>
            <person name="de la Bastide M."/>
            <person name="Spiegel L."/>
            <person name="Nascimento L."/>
            <person name="Zutavern T."/>
            <person name="O'Shaughnessy A."/>
            <person name="Dike S."/>
            <person name="Dedhia N."/>
            <person name="Preston R."/>
            <person name="Balija V."/>
            <person name="McCombie W.R."/>
            <person name="Chow T."/>
            <person name="Chen H."/>
            <person name="Chung M."/>
            <person name="Chen C."/>
            <person name="Shaw J."/>
            <person name="Wu H."/>
            <person name="Hsiao K."/>
            <person name="Chao Y."/>
            <person name="Chu M."/>
            <person name="Cheng C."/>
            <person name="Hour A."/>
            <person name="Lee P."/>
            <person name="Lin S."/>
            <person name="Lin Y."/>
            <person name="Liou J."/>
            <person name="Liu S."/>
            <person name="Hsing Y."/>
            <person name="Raghuvanshi S."/>
            <person name="Mohanty A."/>
            <person name="Bharti A.K."/>
            <person name="Gaur A."/>
            <person name="Gupta V."/>
            <person name="Kumar D."/>
            <person name="Ravi V."/>
            <person name="Vij S."/>
            <person name="Kapur A."/>
            <person name="Khurana P."/>
            <person name="Khurana P."/>
            <person name="Khurana J.P."/>
            <person name="Tyagi A.K."/>
            <person name="Gaikwad K."/>
            <person name="Singh A."/>
            <person name="Dalal V."/>
            <person name="Srivastava S."/>
            <person name="Dixit A."/>
            <person name="Pal A.K."/>
            <person name="Ghazi I.A."/>
            <person name="Yadav M."/>
            <person name="Pandit A."/>
            <person name="Bhargava A."/>
            <person name="Sureshbabu K."/>
            <person name="Batra K."/>
            <person name="Sharma T.R."/>
            <person name="Mohapatra T."/>
            <person name="Singh N.K."/>
            <person name="Messing J."/>
            <person name="Nelson A.B."/>
            <person name="Fuks G."/>
            <person name="Kavchok S."/>
            <person name="Keizer G."/>
            <person name="Linton E."/>
            <person name="Llaca V."/>
            <person name="Song R."/>
            <person name="Tanyolac B."/>
            <person name="Young S."/>
            <person name="Ho-Il K."/>
            <person name="Hahn J.H."/>
            <person name="Sangsakoo G."/>
            <person name="Vanavichit A."/>
            <person name="de Mattos Luiz.A.T."/>
            <person name="Zimmer P.D."/>
            <person name="Malone G."/>
            <person name="Dellagostin O."/>
            <person name="de Oliveira A.C."/>
            <person name="Bevan M."/>
            <person name="Bancroft I."/>
            <person name="Minx P."/>
            <person name="Cordum H."/>
            <person name="Wilson R."/>
            <person name="Cheng Z."/>
            <person name="Jin W."/>
            <person name="Jiang J."/>
            <person name="Leong S.A."/>
            <person name="Iwama H."/>
            <person name="Gojobori T."/>
            <person name="Itoh T."/>
            <person name="Niimura Y."/>
            <person name="Fujii Y."/>
            <person name="Habara T."/>
            <person name="Sakai H."/>
            <person name="Sato Y."/>
            <person name="Wilson G."/>
            <person name="Kumar K."/>
            <person name="McCouch S."/>
            <person name="Juretic N."/>
            <person name="Hoen D."/>
            <person name="Wright S."/>
            <person name="Bruskiewich R."/>
            <person name="Bureau T."/>
            <person name="Miyao A."/>
            <person name="Hirochika H."/>
            <person name="Nishikawa T."/>
            <person name="Kadowaki K."/>
            <person name="Sugiura M."/>
            <person name="Burr B."/>
            <person name="Sasaki T."/>
        </authorList>
    </citation>
    <scope>NUCLEOTIDE SEQUENCE [LARGE SCALE GENOMIC DNA]</scope>
    <source>
        <strain evidence="2">cv. Nipponbare</strain>
    </source>
</reference>
<evidence type="ECO:0000313" key="2">
    <source>
        <dbReference type="Proteomes" id="UP000000763"/>
    </source>
</evidence>
<organism evidence="1 2">
    <name type="scientific">Oryza sativa subsp. japonica</name>
    <name type="common">Rice</name>
    <dbReference type="NCBI Taxonomy" id="39947"/>
    <lineage>
        <taxon>Eukaryota</taxon>
        <taxon>Viridiplantae</taxon>
        <taxon>Streptophyta</taxon>
        <taxon>Embryophyta</taxon>
        <taxon>Tracheophyta</taxon>
        <taxon>Spermatophyta</taxon>
        <taxon>Magnoliopsida</taxon>
        <taxon>Liliopsida</taxon>
        <taxon>Poales</taxon>
        <taxon>Poaceae</taxon>
        <taxon>BOP clade</taxon>
        <taxon>Oryzoideae</taxon>
        <taxon>Oryzeae</taxon>
        <taxon>Oryzinae</taxon>
        <taxon>Oryza</taxon>
        <taxon>Oryza sativa</taxon>
    </lineage>
</organism>